<protein>
    <submittedName>
        <fullName evidence="2">Uncharacterized protein</fullName>
    </submittedName>
</protein>
<dbReference type="EMBL" id="CACVAY010000149">
    <property type="protein sequence ID" value="CAA6828564.1"/>
    <property type="molecule type" value="Genomic_DNA"/>
</dbReference>
<feature type="transmembrane region" description="Helical" evidence="1">
    <location>
        <begin position="152"/>
        <end position="176"/>
    </location>
</feature>
<reference evidence="2" key="1">
    <citation type="submission" date="2020-01" db="EMBL/GenBank/DDBJ databases">
        <authorList>
            <person name="Meier V. D."/>
            <person name="Meier V D."/>
        </authorList>
    </citation>
    <scope>NUCLEOTIDE SEQUENCE</scope>
    <source>
        <strain evidence="2">HLG_WM_MAG_07</strain>
    </source>
</reference>
<feature type="transmembrane region" description="Helical" evidence="1">
    <location>
        <begin position="188"/>
        <end position="214"/>
    </location>
</feature>
<accession>A0A6S6UFS9</accession>
<organism evidence="2">
    <name type="scientific">uncultured Thiotrichaceae bacterium</name>
    <dbReference type="NCBI Taxonomy" id="298394"/>
    <lineage>
        <taxon>Bacteria</taxon>
        <taxon>Pseudomonadati</taxon>
        <taxon>Pseudomonadota</taxon>
        <taxon>Gammaproteobacteria</taxon>
        <taxon>Thiotrichales</taxon>
        <taxon>Thiotrichaceae</taxon>
        <taxon>environmental samples</taxon>
    </lineage>
</organism>
<sequence>MYKASSHKVLGSAGVRSVLFQMLIFVLLVATLLLMQKKSLFSLYEAGELSRMGIMLNGLILTLFVFGLFRIMMVLMRYAREQEIINQLTENLRDKVTRPASSLPGSALAVVRYEKIRWINQQNAPINQAALAASLNASESSRLTLIRFVNNILILTGVFGTVVSLSIALVGASGILDSPESMSQMSVIIGGMSTALSTTITAIVCYIAYAYFFLRLNDVKIKLLSNIEEVTSLYILPQITYTEQSIVRDVAKLTIALREAADQLQIVEKQFIDAGQGLQNAVASMHGQVNRVDDNMHEIKELVRKGFRLPDEKSES</sequence>
<name>A0A6S6UFS9_9GAMM</name>
<feature type="transmembrane region" description="Helical" evidence="1">
    <location>
        <begin position="54"/>
        <end position="75"/>
    </location>
</feature>
<dbReference type="AlphaFoldDB" id="A0A6S6UFS9"/>
<gene>
    <name evidence="2" type="ORF">HELGO_WM9360</name>
</gene>
<proteinExistence type="predicted"/>
<evidence type="ECO:0000313" key="2">
    <source>
        <dbReference type="EMBL" id="CAA6828564.1"/>
    </source>
</evidence>
<keyword evidence="1" id="KW-1133">Transmembrane helix</keyword>
<keyword evidence="1" id="KW-0812">Transmembrane</keyword>
<feature type="transmembrane region" description="Helical" evidence="1">
    <location>
        <begin position="12"/>
        <end position="34"/>
    </location>
</feature>
<evidence type="ECO:0000256" key="1">
    <source>
        <dbReference type="SAM" id="Phobius"/>
    </source>
</evidence>
<keyword evidence="1" id="KW-0472">Membrane</keyword>